<dbReference type="WBParaSite" id="Bm17781b.1">
    <property type="protein sequence ID" value="Bm17781b.1"/>
    <property type="gene ID" value="WBGene00268923"/>
</dbReference>
<evidence type="ECO:0000313" key="1">
    <source>
        <dbReference type="EMBL" id="VIO99064.1"/>
    </source>
</evidence>
<gene>
    <name evidence="1 3" type="primary">Bm17781</name>
    <name evidence="1" type="ORF">BM_BM17781</name>
</gene>
<reference evidence="3" key="3">
    <citation type="submission" date="2019-12" db="UniProtKB">
        <authorList>
            <consortium name="WormBaseParasite"/>
        </authorList>
    </citation>
    <scope>IDENTIFICATION</scope>
</reference>
<dbReference type="AlphaFoldDB" id="A0A4E9FPS7"/>
<sequence>MAISIIPTKPKRYYLPLSLSFDDTDCRYKRWQYNISQSLRRTNINNLQYFDAELFVHTIIHQPDAMPMQQSFIKNQLKQVECISKQMSSQQLSKHSPQLALTQCNGEQIFQKCYNERSKNINSKKFSKIFPTTKHNNNNNNNNLLSIRNEIDANNAINLIDQNYNMNLGIKLLANASHSNRLNTEQRLKTTFITSAEKMKHIFYRNTKMIENPATSKGHKYIQKLQHPMKYFTDEDSDVSYI</sequence>
<organism evidence="1">
    <name type="scientific">Brugia malayi</name>
    <name type="common">Filarial nematode worm</name>
    <dbReference type="NCBI Taxonomy" id="6279"/>
    <lineage>
        <taxon>Eukaryota</taxon>
        <taxon>Metazoa</taxon>
        <taxon>Ecdysozoa</taxon>
        <taxon>Nematoda</taxon>
        <taxon>Chromadorea</taxon>
        <taxon>Rhabditida</taxon>
        <taxon>Spirurina</taxon>
        <taxon>Spiruromorpha</taxon>
        <taxon>Filarioidea</taxon>
        <taxon>Onchocercidae</taxon>
        <taxon>Brugia</taxon>
    </lineage>
</organism>
<dbReference type="Proteomes" id="UP000006672">
    <property type="component" value="Unassembled WGS sequence"/>
</dbReference>
<evidence type="ECO:0000313" key="2">
    <source>
        <dbReference type="Proteomes" id="UP000006672"/>
    </source>
</evidence>
<reference evidence="1" key="2">
    <citation type="submission" date="2019-04" db="EMBL/GenBank/DDBJ databases">
        <authorList>
            <person name="Howe K."/>
            <person name="Paulini M."/>
            <person name="Williams G."/>
        </authorList>
    </citation>
    <scope>NUCLEOTIDE SEQUENCE [LARGE SCALE GENOMIC DNA]</scope>
    <source>
        <strain evidence="1">FR3</strain>
    </source>
</reference>
<reference evidence="2" key="1">
    <citation type="journal article" date="2007" name="Science">
        <title>Draft genome of the filarial nematode parasite Brugia malayi.</title>
        <authorList>
            <person name="Ghedin E."/>
            <person name="Wang S."/>
            <person name="Spiro D."/>
            <person name="Caler E."/>
            <person name="Zhao Q."/>
            <person name="Crabtree J."/>
            <person name="Allen J.E."/>
            <person name="Delcher A.L."/>
            <person name="Guiliano D.B."/>
            <person name="Miranda-Saavedra D."/>
            <person name="Angiuoli S.V."/>
            <person name="Creasy T."/>
            <person name="Amedeo P."/>
            <person name="Haas B."/>
            <person name="El-Sayed N.M."/>
            <person name="Wortman J.R."/>
            <person name="Feldblyum T."/>
            <person name="Tallon L."/>
            <person name="Schatz M."/>
            <person name="Shumway M."/>
            <person name="Koo H."/>
            <person name="Salzberg S.L."/>
            <person name="Schobel S."/>
            <person name="Pertea M."/>
            <person name="Pop M."/>
            <person name="White O."/>
            <person name="Barton G.J."/>
            <person name="Carlow C.K."/>
            <person name="Crawford M.J."/>
            <person name="Daub J."/>
            <person name="Dimmic M.W."/>
            <person name="Estes C.F."/>
            <person name="Foster J.M."/>
            <person name="Ganatra M."/>
            <person name="Gregory W.F."/>
            <person name="Johnson N.M."/>
            <person name="Jin J."/>
            <person name="Komuniecki R."/>
            <person name="Korf I."/>
            <person name="Kumar S."/>
            <person name="Laney S."/>
            <person name="Li B.W."/>
            <person name="Li W."/>
            <person name="Lindblom T.H."/>
            <person name="Lustigman S."/>
            <person name="Ma D."/>
            <person name="Maina C.V."/>
            <person name="Martin D.M."/>
            <person name="McCarter J.P."/>
            <person name="McReynolds L."/>
            <person name="Mitreva M."/>
            <person name="Nutman T.B."/>
            <person name="Parkinson J."/>
            <person name="Peregrin-Alvarez J.M."/>
            <person name="Poole C."/>
            <person name="Ren Q."/>
            <person name="Saunders L."/>
            <person name="Sluder A.E."/>
            <person name="Smith K."/>
            <person name="Stanke M."/>
            <person name="Unnasch T.R."/>
            <person name="Ware J."/>
            <person name="Wei A.D."/>
            <person name="Weil G."/>
            <person name="Williams D.J."/>
            <person name="Zhang Y."/>
            <person name="Williams S.A."/>
            <person name="Fraser-Liggett C."/>
            <person name="Slatko B."/>
            <person name="Blaxter M.L."/>
            <person name="Scott A.L."/>
        </authorList>
    </citation>
    <scope>NUCLEOTIDE SEQUENCE</scope>
    <source>
        <strain evidence="2">FR3</strain>
    </source>
</reference>
<accession>A0A5S6PEJ1</accession>
<accession>A0A4E9FPS7</accession>
<dbReference type="GeneID" id="66058992"/>
<keyword evidence="2" id="KW-1185">Reference proteome</keyword>
<dbReference type="CTD" id="66058992"/>
<proteinExistence type="predicted"/>
<dbReference type="OrthoDB" id="5858517at2759"/>
<name>A0A4E9FPS7_BRUMA</name>
<dbReference type="EMBL" id="CAAKNF010000195">
    <property type="protein sequence ID" value="VIO99064.1"/>
    <property type="molecule type" value="Genomic_DNA"/>
</dbReference>
<dbReference type="RefSeq" id="XP_042938165.1">
    <property type="nucleotide sequence ID" value="XM_043082231.1"/>
</dbReference>
<protein>
    <submittedName>
        <fullName evidence="1 3">Uncharacterized protein</fullName>
    </submittedName>
</protein>
<evidence type="ECO:0000313" key="3">
    <source>
        <dbReference type="WBParaSite" id="Bm17781b.1"/>
    </source>
</evidence>